<keyword evidence="1" id="KW-1185">Reference proteome</keyword>
<accession>A0A915NFI5</accession>
<name>A0A915NFI5_9BILA</name>
<proteinExistence type="predicted"/>
<dbReference type="Proteomes" id="UP000887560">
    <property type="component" value="Unplaced"/>
</dbReference>
<sequence length="199" mass="23813">MNKNRYSEILTEGNGGELNILSNFNKKYSLKIEFEINGKLNDEDKLYLKHSTIPAFRYNKDLFSLCRKRIFNNDRIYTQNDIQIIEDKKIIYLNEKVDDGYKFGLDICLETETERQALVKIRPIFDGLIVMNIRDKNENYLNSKNIKEHINFHGFLIAEDGDMIIVKGRYYGYEFIYRNELKPMFELKREKKIFFGNFE</sequence>
<evidence type="ECO:0000313" key="2">
    <source>
        <dbReference type="WBParaSite" id="scf7180000418049.g2030"/>
    </source>
</evidence>
<protein>
    <submittedName>
        <fullName evidence="2">Galectin</fullName>
    </submittedName>
</protein>
<evidence type="ECO:0000313" key="1">
    <source>
        <dbReference type="Proteomes" id="UP000887560"/>
    </source>
</evidence>
<dbReference type="AlphaFoldDB" id="A0A915NFI5"/>
<organism evidence="1 2">
    <name type="scientific">Meloidogyne floridensis</name>
    <dbReference type="NCBI Taxonomy" id="298350"/>
    <lineage>
        <taxon>Eukaryota</taxon>
        <taxon>Metazoa</taxon>
        <taxon>Ecdysozoa</taxon>
        <taxon>Nematoda</taxon>
        <taxon>Chromadorea</taxon>
        <taxon>Rhabditida</taxon>
        <taxon>Tylenchina</taxon>
        <taxon>Tylenchomorpha</taxon>
        <taxon>Tylenchoidea</taxon>
        <taxon>Meloidogynidae</taxon>
        <taxon>Meloidogyninae</taxon>
        <taxon>Meloidogyne</taxon>
    </lineage>
</organism>
<dbReference type="WBParaSite" id="scf7180000418049.g2030">
    <property type="protein sequence ID" value="scf7180000418049.g2030"/>
    <property type="gene ID" value="scf7180000418049.g2030"/>
</dbReference>
<reference evidence="2" key="1">
    <citation type="submission" date="2022-11" db="UniProtKB">
        <authorList>
            <consortium name="WormBaseParasite"/>
        </authorList>
    </citation>
    <scope>IDENTIFICATION</scope>
</reference>